<comment type="similarity">
    <text evidence="5">Belongs to the SAT4 family.</text>
</comment>
<evidence type="ECO:0000256" key="3">
    <source>
        <dbReference type="ARBA" id="ARBA00022989"/>
    </source>
</evidence>
<dbReference type="OrthoDB" id="4682787at2759"/>
<feature type="compositionally biased region" description="Basic and acidic residues" evidence="6">
    <location>
        <begin position="352"/>
        <end position="363"/>
    </location>
</feature>
<dbReference type="InterPro" id="IPR052337">
    <property type="entry name" value="SAT4-like"/>
</dbReference>
<protein>
    <recommendedName>
        <fullName evidence="8">Rhodopsin domain-containing protein</fullName>
    </recommendedName>
</protein>
<evidence type="ECO:0000256" key="5">
    <source>
        <dbReference type="ARBA" id="ARBA00038359"/>
    </source>
</evidence>
<name>A0A9P1GTV0_9PEZI</name>
<evidence type="ECO:0000256" key="4">
    <source>
        <dbReference type="ARBA" id="ARBA00023136"/>
    </source>
</evidence>
<feature type="transmembrane region" description="Helical" evidence="7">
    <location>
        <begin position="180"/>
        <end position="204"/>
    </location>
</feature>
<evidence type="ECO:0000256" key="7">
    <source>
        <dbReference type="SAM" id="Phobius"/>
    </source>
</evidence>
<feature type="transmembrane region" description="Helical" evidence="7">
    <location>
        <begin position="45"/>
        <end position="73"/>
    </location>
</feature>
<keyword evidence="3 7" id="KW-1133">Transmembrane helix</keyword>
<dbReference type="PANTHER" id="PTHR33048">
    <property type="entry name" value="PTH11-LIKE INTEGRAL MEMBRANE PROTEIN (AFU_ORTHOLOGUE AFUA_5G11245)"/>
    <property type="match status" value="1"/>
</dbReference>
<feature type="transmembrane region" description="Helical" evidence="7">
    <location>
        <begin position="131"/>
        <end position="153"/>
    </location>
</feature>
<evidence type="ECO:0000313" key="9">
    <source>
        <dbReference type="EMBL" id="CAI4210221.1"/>
    </source>
</evidence>
<feature type="compositionally biased region" description="Polar residues" evidence="6">
    <location>
        <begin position="290"/>
        <end position="302"/>
    </location>
</feature>
<dbReference type="AlphaFoldDB" id="A0A9P1GTV0"/>
<evidence type="ECO:0000256" key="2">
    <source>
        <dbReference type="ARBA" id="ARBA00022692"/>
    </source>
</evidence>
<comment type="subcellular location">
    <subcellularLocation>
        <location evidence="1">Membrane</location>
        <topology evidence="1">Multi-pass membrane protein</topology>
    </subcellularLocation>
</comment>
<evidence type="ECO:0000256" key="6">
    <source>
        <dbReference type="SAM" id="MobiDB-lite"/>
    </source>
</evidence>
<sequence>MAYINEYNGDSLVATASAFLGLTLISVLLRIYVRVFMTNSFQMDDWFMVFAQVSLFFTMLDEVFILSCSFILLGVRDGMGRHNTALPQEAEIEALKWQALATATYVLDMMFIKLSIGIFLLRLAVQKVYKYILWGSLFVVTIWSTVIFFWDIFQCNPVAAQWDYTIPNSKCVTADQIVSAAYAISVMTILTDWLYALLPIPMLWNVDMTKQTKITVIVILGLGIFASVATLIRLKFLADLTDTADILFAGTDAMVWTLIEPGVAIVAASLATIRPLLRVMRLKGFETTRSGKSTNMQSGISNRSRHVPSMTSSPSRADRFGQADPINAPGLAVTTGEDARASFAPSETYVIEGERTQWRRGDSSRGSATPYSNDAASTSLSSVDIIGMNPASQHGPLGHSTNNR</sequence>
<comment type="caution">
    <text evidence="9">The sequence shown here is derived from an EMBL/GenBank/DDBJ whole genome shotgun (WGS) entry which is preliminary data.</text>
</comment>
<gene>
    <name evidence="9" type="ORF">PPNO1_LOCUS28</name>
</gene>
<accession>A0A9P1GTV0</accession>
<dbReference type="EMBL" id="CALLCH030000001">
    <property type="protein sequence ID" value="CAI4210221.1"/>
    <property type="molecule type" value="Genomic_DNA"/>
</dbReference>
<proteinExistence type="inferred from homology"/>
<keyword evidence="10" id="KW-1185">Reference proteome</keyword>
<keyword evidence="4 7" id="KW-0472">Membrane</keyword>
<dbReference type="PANTHER" id="PTHR33048:SF96">
    <property type="entry name" value="INTEGRAL MEMBRANE PROTEIN"/>
    <property type="match status" value="1"/>
</dbReference>
<evidence type="ECO:0000313" key="10">
    <source>
        <dbReference type="Proteomes" id="UP000838763"/>
    </source>
</evidence>
<dbReference type="Pfam" id="PF20684">
    <property type="entry name" value="Fung_rhodopsin"/>
    <property type="match status" value="1"/>
</dbReference>
<keyword evidence="2 7" id="KW-0812">Transmembrane</keyword>
<feature type="transmembrane region" description="Helical" evidence="7">
    <location>
        <begin position="254"/>
        <end position="273"/>
    </location>
</feature>
<dbReference type="GO" id="GO:0016020">
    <property type="term" value="C:membrane"/>
    <property type="evidence" value="ECO:0007669"/>
    <property type="project" value="UniProtKB-SubCell"/>
</dbReference>
<feature type="region of interest" description="Disordered" evidence="6">
    <location>
        <begin position="344"/>
        <end position="376"/>
    </location>
</feature>
<evidence type="ECO:0000256" key="1">
    <source>
        <dbReference type="ARBA" id="ARBA00004141"/>
    </source>
</evidence>
<feature type="region of interest" description="Disordered" evidence="6">
    <location>
        <begin position="290"/>
        <end position="332"/>
    </location>
</feature>
<evidence type="ECO:0000259" key="8">
    <source>
        <dbReference type="Pfam" id="PF20684"/>
    </source>
</evidence>
<feature type="domain" description="Rhodopsin" evidence="8">
    <location>
        <begin position="29"/>
        <end position="278"/>
    </location>
</feature>
<feature type="transmembrane region" description="Helical" evidence="7">
    <location>
        <begin position="105"/>
        <end position="124"/>
    </location>
</feature>
<feature type="transmembrane region" description="Helical" evidence="7">
    <location>
        <begin position="12"/>
        <end position="33"/>
    </location>
</feature>
<dbReference type="Proteomes" id="UP000838763">
    <property type="component" value="Unassembled WGS sequence"/>
</dbReference>
<organism evidence="9 10">
    <name type="scientific">Parascedosporium putredinis</name>
    <dbReference type="NCBI Taxonomy" id="1442378"/>
    <lineage>
        <taxon>Eukaryota</taxon>
        <taxon>Fungi</taxon>
        <taxon>Dikarya</taxon>
        <taxon>Ascomycota</taxon>
        <taxon>Pezizomycotina</taxon>
        <taxon>Sordariomycetes</taxon>
        <taxon>Hypocreomycetidae</taxon>
        <taxon>Microascales</taxon>
        <taxon>Microascaceae</taxon>
        <taxon>Parascedosporium</taxon>
    </lineage>
</organism>
<feature type="transmembrane region" description="Helical" evidence="7">
    <location>
        <begin position="216"/>
        <end position="234"/>
    </location>
</feature>
<dbReference type="InterPro" id="IPR049326">
    <property type="entry name" value="Rhodopsin_dom_fungi"/>
</dbReference>
<reference evidence="9" key="1">
    <citation type="submission" date="2022-11" db="EMBL/GenBank/DDBJ databases">
        <authorList>
            <person name="Scott C."/>
            <person name="Bruce N."/>
        </authorList>
    </citation>
    <scope>NUCLEOTIDE SEQUENCE</scope>
</reference>
<feature type="compositionally biased region" description="Polar residues" evidence="6">
    <location>
        <begin position="364"/>
        <end position="376"/>
    </location>
</feature>